<organism evidence="1 2">
    <name type="scientific">Smallanthus sonchifolius</name>
    <dbReference type="NCBI Taxonomy" id="185202"/>
    <lineage>
        <taxon>Eukaryota</taxon>
        <taxon>Viridiplantae</taxon>
        <taxon>Streptophyta</taxon>
        <taxon>Embryophyta</taxon>
        <taxon>Tracheophyta</taxon>
        <taxon>Spermatophyta</taxon>
        <taxon>Magnoliopsida</taxon>
        <taxon>eudicotyledons</taxon>
        <taxon>Gunneridae</taxon>
        <taxon>Pentapetalae</taxon>
        <taxon>asterids</taxon>
        <taxon>campanulids</taxon>
        <taxon>Asterales</taxon>
        <taxon>Asteraceae</taxon>
        <taxon>Asteroideae</taxon>
        <taxon>Heliantheae alliance</taxon>
        <taxon>Millerieae</taxon>
        <taxon>Smallanthus</taxon>
    </lineage>
</organism>
<reference evidence="1 2" key="2">
    <citation type="journal article" date="2022" name="Mol. Ecol. Resour.">
        <title>The genomes of chicory, endive, great burdock and yacon provide insights into Asteraceae paleo-polyploidization history and plant inulin production.</title>
        <authorList>
            <person name="Fan W."/>
            <person name="Wang S."/>
            <person name="Wang H."/>
            <person name="Wang A."/>
            <person name="Jiang F."/>
            <person name="Liu H."/>
            <person name="Zhao H."/>
            <person name="Xu D."/>
            <person name="Zhang Y."/>
        </authorList>
    </citation>
    <scope>NUCLEOTIDE SEQUENCE [LARGE SCALE GENOMIC DNA]</scope>
    <source>
        <strain evidence="2">cv. Yunnan</strain>
        <tissue evidence="1">Leaves</tissue>
    </source>
</reference>
<gene>
    <name evidence="1" type="ORF">L1987_47749</name>
</gene>
<protein>
    <submittedName>
        <fullName evidence="1">Uncharacterized protein</fullName>
    </submittedName>
</protein>
<evidence type="ECO:0000313" key="2">
    <source>
        <dbReference type="Proteomes" id="UP001056120"/>
    </source>
</evidence>
<keyword evidence="2" id="KW-1185">Reference proteome</keyword>
<dbReference type="Proteomes" id="UP001056120">
    <property type="component" value="Linkage Group LG15"/>
</dbReference>
<sequence>MTKLLLLHFVMVLDLFLLRMVNWFWDFSRVNWVERAWLERLCGLKVLFLILLFPMPIFYLNVGGYSSFWAGLERVRRTPYYSIPSVESSKCEVGPNNCFYGVGYGMGWNRFAFGLLDITYYWTQVCCCWWTEKGDKKSGLNQDNIVSRSPHFYLGLVSQEPTSGRSFWPNNLARVDSDSHRGSRSWDFNLGAAIDVPRPDPHDVMPSWMSSDFWRLMVLDLILSMVPESAPTRDEASEGGDKAIPPHLANSSAKANSPLLATEGINQDDPGISPACNSLEKEGMRVSGEGCNLELTNPKGGLVGGENAMAEINRESGKEMDFAYDWM</sequence>
<comment type="caution">
    <text evidence="1">The sequence shown here is derived from an EMBL/GenBank/DDBJ whole genome shotgun (WGS) entry which is preliminary data.</text>
</comment>
<dbReference type="EMBL" id="CM042032">
    <property type="protein sequence ID" value="KAI3777946.1"/>
    <property type="molecule type" value="Genomic_DNA"/>
</dbReference>
<accession>A0ACB9G4C9</accession>
<proteinExistence type="predicted"/>
<reference evidence="2" key="1">
    <citation type="journal article" date="2022" name="Mol. Ecol. Resour.">
        <title>The genomes of chicory, endive, great burdock and yacon provide insights into Asteraceae palaeo-polyploidization history and plant inulin production.</title>
        <authorList>
            <person name="Fan W."/>
            <person name="Wang S."/>
            <person name="Wang H."/>
            <person name="Wang A."/>
            <person name="Jiang F."/>
            <person name="Liu H."/>
            <person name="Zhao H."/>
            <person name="Xu D."/>
            <person name="Zhang Y."/>
        </authorList>
    </citation>
    <scope>NUCLEOTIDE SEQUENCE [LARGE SCALE GENOMIC DNA]</scope>
    <source>
        <strain evidence="2">cv. Yunnan</strain>
    </source>
</reference>
<name>A0ACB9G4C9_9ASTR</name>
<evidence type="ECO:0000313" key="1">
    <source>
        <dbReference type="EMBL" id="KAI3777946.1"/>
    </source>
</evidence>